<comment type="subcellular location">
    <subcellularLocation>
        <location evidence="1 5 6">Nucleus</location>
    </subcellularLocation>
</comment>
<dbReference type="PANTHER" id="PTHR24339">
    <property type="entry name" value="HOMEOBOX PROTEIN EMX-RELATED"/>
    <property type="match status" value="1"/>
</dbReference>
<protein>
    <submittedName>
        <fullName evidence="8">Predicted protein</fullName>
    </submittedName>
</protein>
<dbReference type="PROSITE" id="PS00027">
    <property type="entry name" value="HOMEOBOX_1"/>
    <property type="match status" value="1"/>
</dbReference>
<evidence type="ECO:0000313" key="8">
    <source>
        <dbReference type="EMBL" id="EDR15792.1"/>
    </source>
</evidence>
<organism evidence="9">
    <name type="scientific">Laccaria bicolor (strain S238N-H82 / ATCC MYA-4686)</name>
    <name type="common">Bicoloured deceiver</name>
    <name type="synonym">Laccaria laccata var. bicolor</name>
    <dbReference type="NCBI Taxonomy" id="486041"/>
    <lineage>
        <taxon>Eukaryota</taxon>
        <taxon>Fungi</taxon>
        <taxon>Dikarya</taxon>
        <taxon>Basidiomycota</taxon>
        <taxon>Agaricomycotina</taxon>
        <taxon>Agaricomycetes</taxon>
        <taxon>Agaricomycetidae</taxon>
        <taxon>Agaricales</taxon>
        <taxon>Agaricineae</taxon>
        <taxon>Hydnangiaceae</taxon>
        <taxon>Laccaria</taxon>
    </lineage>
</organism>
<dbReference type="OrthoDB" id="6159439at2759"/>
<keyword evidence="2 5" id="KW-0238">DNA-binding</keyword>
<feature type="domain" description="Homeobox" evidence="7">
    <location>
        <begin position="1"/>
        <end position="44"/>
    </location>
</feature>
<name>B0CRC0_LACBS</name>
<evidence type="ECO:0000259" key="7">
    <source>
        <dbReference type="PROSITE" id="PS50071"/>
    </source>
</evidence>
<dbReference type="PANTHER" id="PTHR24339:SF28">
    <property type="entry name" value="E5-RELATED"/>
    <property type="match status" value="1"/>
</dbReference>
<dbReference type="GO" id="GO:0000978">
    <property type="term" value="F:RNA polymerase II cis-regulatory region sequence-specific DNA binding"/>
    <property type="evidence" value="ECO:0007669"/>
    <property type="project" value="TreeGrafter"/>
</dbReference>
<dbReference type="RefSeq" id="XP_001874000.1">
    <property type="nucleotide sequence ID" value="XM_001873965.1"/>
</dbReference>
<keyword evidence="9" id="KW-1185">Reference proteome</keyword>
<evidence type="ECO:0000256" key="2">
    <source>
        <dbReference type="ARBA" id="ARBA00023125"/>
    </source>
</evidence>
<dbReference type="GeneID" id="6069195"/>
<dbReference type="GO" id="GO:0000981">
    <property type="term" value="F:DNA-binding transcription factor activity, RNA polymerase II-specific"/>
    <property type="evidence" value="ECO:0007669"/>
    <property type="project" value="InterPro"/>
</dbReference>
<dbReference type="SMART" id="SM00389">
    <property type="entry name" value="HOX"/>
    <property type="match status" value="1"/>
</dbReference>
<accession>B0CRC0</accession>
<dbReference type="InParanoid" id="B0CRC0"/>
<dbReference type="CDD" id="cd00086">
    <property type="entry name" value="homeodomain"/>
    <property type="match status" value="1"/>
</dbReference>
<dbReference type="Pfam" id="PF00046">
    <property type="entry name" value="Homeodomain"/>
    <property type="match status" value="1"/>
</dbReference>
<dbReference type="Gene3D" id="1.10.10.60">
    <property type="entry name" value="Homeodomain-like"/>
    <property type="match status" value="1"/>
</dbReference>
<feature type="non-terminal residue" evidence="8">
    <location>
        <position position="1"/>
    </location>
</feature>
<sequence length="117" mass="13581">LEKYFEYNAYPSAPDRLLLARKSMMTPRQIEVWFQNHRTRARKDGLPLRKLTSHPLPVHVSLEALERSMPQFTIPAFERQHPERGVMAKKDDLVISKAQVGNRLFVPPLSQIELFSA</sequence>
<evidence type="ECO:0000256" key="4">
    <source>
        <dbReference type="ARBA" id="ARBA00023242"/>
    </source>
</evidence>
<proteinExistence type="predicted"/>
<dbReference type="InterPro" id="IPR009057">
    <property type="entry name" value="Homeodomain-like_sf"/>
</dbReference>
<dbReference type="PROSITE" id="PS50071">
    <property type="entry name" value="HOMEOBOX_2"/>
    <property type="match status" value="1"/>
</dbReference>
<evidence type="ECO:0000313" key="9">
    <source>
        <dbReference type="Proteomes" id="UP000001194"/>
    </source>
</evidence>
<evidence type="ECO:0000256" key="3">
    <source>
        <dbReference type="ARBA" id="ARBA00023155"/>
    </source>
</evidence>
<dbReference type="InterPro" id="IPR017970">
    <property type="entry name" value="Homeobox_CS"/>
</dbReference>
<gene>
    <name evidence="8" type="ORF">LACBIDRAFT_243459</name>
</gene>
<dbReference type="InterPro" id="IPR050877">
    <property type="entry name" value="EMX-VAX-Noto_Homeobox_TFs"/>
</dbReference>
<feature type="DNA-binding region" description="Homeobox" evidence="5">
    <location>
        <begin position="3"/>
        <end position="45"/>
    </location>
</feature>
<dbReference type="STRING" id="486041.B0CRC0"/>
<evidence type="ECO:0000256" key="5">
    <source>
        <dbReference type="PROSITE-ProRule" id="PRU00108"/>
    </source>
</evidence>
<keyword evidence="3 5" id="KW-0371">Homeobox</keyword>
<evidence type="ECO:0000256" key="6">
    <source>
        <dbReference type="RuleBase" id="RU000682"/>
    </source>
</evidence>
<dbReference type="AlphaFoldDB" id="B0CRC0"/>
<dbReference type="GO" id="GO:0005634">
    <property type="term" value="C:nucleus"/>
    <property type="evidence" value="ECO:0007669"/>
    <property type="project" value="UniProtKB-SubCell"/>
</dbReference>
<dbReference type="Proteomes" id="UP000001194">
    <property type="component" value="Unassembled WGS sequence"/>
</dbReference>
<dbReference type="EMBL" id="DS547091">
    <property type="protein sequence ID" value="EDR15792.1"/>
    <property type="molecule type" value="Genomic_DNA"/>
</dbReference>
<dbReference type="InterPro" id="IPR001356">
    <property type="entry name" value="HD"/>
</dbReference>
<dbReference type="KEGG" id="lbc:LACBIDRAFT_243459"/>
<dbReference type="HOGENOM" id="CLU_2164377_0_0_1"/>
<reference evidence="8 9" key="1">
    <citation type="journal article" date="2008" name="Nature">
        <title>The genome of Laccaria bicolor provides insights into mycorrhizal symbiosis.</title>
        <authorList>
            <person name="Martin F."/>
            <person name="Aerts A."/>
            <person name="Ahren D."/>
            <person name="Brun A."/>
            <person name="Danchin E.G.J."/>
            <person name="Duchaussoy F."/>
            <person name="Gibon J."/>
            <person name="Kohler A."/>
            <person name="Lindquist E."/>
            <person name="Pereda V."/>
            <person name="Salamov A."/>
            <person name="Shapiro H.J."/>
            <person name="Wuyts J."/>
            <person name="Blaudez D."/>
            <person name="Buee M."/>
            <person name="Brokstein P."/>
            <person name="Canbaeck B."/>
            <person name="Cohen D."/>
            <person name="Courty P.E."/>
            <person name="Coutinho P.M."/>
            <person name="Delaruelle C."/>
            <person name="Detter J.C."/>
            <person name="Deveau A."/>
            <person name="DiFazio S."/>
            <person name="Duplessis S."/>
            <person name="Fraissinet-Tachet L."/>
            <person name="Lucic E."/>
            <person name="Frey-Klett P."/>
            <person name="Fourrey C."/>
            <person name="Feussner I."/>
            <person name="Gay G."/>
            <person name="Grimwood J."/>
            <person name="Hoegger P.J."/>
            <person name="Jain P."/>
            <person name="Kilaru S."/>
            <person name="Labbe J."/>
            <person name="Lin Y.C."/>
            <person name="Legue V."/>
            <person name="Le Tacon F."/>
            <person name="Marmeisse R."/>
            <person name="Melayah D."/>
            <person name="Montanini B."/>
            <person name="Muratet M."/>
            <person name="Nehls U."/>
            <person name="Niculita-Hirzel H."/>
            <person name="Oudot-Le Secq M.P."/>
            <person name="Peter M."/>
            <person name="Quesneville H."/>
            <person name="Rajashekar B."/>
            <person name="Reich M."/>
            <person name="Rouhier N."/>
            <person name="Schmutz J."/>
            <person name="Yin T."/>
            <person name="Chalot M."/>
            <person name="Henrissat B."/>
            <person name="Kuees U."/>
            <person name="Lucas S."/>
            <person name="Van de Peer Y."/>
            <person name="Podila G.K."/>
            <person name="Polle A."/>
            <person name="Pukkila P.J."/>
            <person name="Richardson P.M."/>
            <person name="Rouze P."/>
            <person name="Sanders I.R."/>
            <person name="Stajich J.E."/>
            <person name="Tunlid A."/>
            <person name="Tuskan G."/>
            <person name="Grigoriev I.V."/>
        </authorList>
    </citation>
    <scope>NUCLEOTIDE SEQUENCE [LARGE SCALE GENOMIC DNA]</scope>
    <source>
        <strain evidence="9">S238N-H82 / ATCC MYA-4686</strain>
    </source>
</reference>
<evidence type="ECO:0000256" key="1">
    <source>
        <dbReference type="ARBA" id="ARBA00004123"/>
    </source>
</evidence>
<keyword evidence="4 5" id="KW-0539">Nucleus</keyword>
<dbReference type="SUPFAM" id="SSF46689">
    <property type="entry name" value="Homeodomain-like"/>
    <property type="match status" value="1"/>
</dbReference>